<protein>
    <submittedName>
        <fullName evidence="1">Uncharacterized protein</fullName>
    </submittedName>
</protein>
<sequence>MRVVSWCSISCRMAIKKRRLVMVAASSGQPLKSRQASSSQCLSAPCLVRVKTSARSTGSCFKSCASKAGLAEWSTWMMRWVMRSTVEATGVTATRAGSRSIASASSAISLGIVAEKNSVCRLIGSLATILRMSLMKPMSNMRSASSRTRNSTCPSFSPLLCTRSSRRPGVATMTSMPCMTARTWRPIGTPPIASAEVRRIWRP</sequence>
<comment type="caution">
    <text evidence="1">The sequence shown here is derived from an EMBL/GenBank/DDBJ whole genome shotgun (WGS) entry which is preliminary data.</text>
</comment>
<proteinExistence type="predicted"/>
<reference evidence="1" key="1">
    <citation type="submission" date="2016-10" db="EMBL/GenBank/DDBJ databases">
        <title>Sequence of Gallionella enrichment culture.</title>
        <authorList>
            <person name="Poehlein A."/>
            <person name="Muehling M."/>
            <person name="Daniel R."/>
        </authorList>
    </citation>
    <scope>NUCLEOTIDE SEQUENCE</scope>
</reference>
<accession>A0A1J5PRA8</accession>
<dbReference type="EMBL" id="MLJW01006825">
    <property type="protein sequence ID" value="OIQ66117.1"/>
    <property type="molecule type" value="Genomic_DNA"/>
</dbReference>
<organism evidence="1">
    <name type="scientific">mine drainage metagenome</name>
    <dbReference type="NCBI Taxonomy" id="410659"/>
    <lineage>
        <taxon>unclassified sequences</taxon>
        <taxon>metagenomes</taxon>
        <taxon>ecological metagenomes</taxon>
    </lineage>
</organism>
<name>A0A1J5PRA8_9ZZZZ</name>
<evidence type="ECO:0000313" key="1">
    <source>
        <dbReference type="EMBL" id="OIQ66117.1"/>
    </source>
</evidence>
<dbReference type="AlphaFoldDB" id="A0A1J5PRA8"/>
<gene>
    <name evidence="1" type="ORF">GALL_523180</name>
</gene>